<dbReference type="STRING" id="391625.PPSIR1_09326"/>
<proteinExistence type="predicted"/>
<keyword evidence="2" id="KW-1185">Reference proteome</keyword>
<gene>
    <name evidence="1" type="ORF">PPSIR1_09326</name>
</gene>
<comment type="caution">
    <text evidence="1">The sequence shown here is derived from an EMBL/GenBank/DDBJ whole genome shotgun (WGS) entry which is preliminary data.</text>
</comment>
<protein>
    <submittedName>
        <fullName evidence="1">Uncharacterized protein</fullName>
    </submittedName>
</protein>
<sequence length="75" mass="7495">MPPAGDPAGTPCPTASDLECDSGLACVDPPNPEQCAGNCCTEVCDVELPSCALEGAECVAFESPELANVGVCLIP</sequence>
<organism evidence="1 2">
    <name type="scientific">Plesiocystis pacifica SIR-1</name>
    <dbReference type="NCBI Taxonomy" id="391625"/>
    <lineage>
        <taxon>Bacteria</taxon>
        <taxon>Pseudomonadati</taxon>
        <taxon>Myxococcota</taxon>
        <taxon>Polyangia</taxon>
        <taxon>Nannocystales</taxon>
        <taxon>Nannocystaceae</taxon>
        <taxon>Plesiocystis</taxon>
    </lineage>
</organism>
<dbReference type="AlphaFoldDB" id="A6GIL2"/>
<dbReference type="EMBL" id="ABCS01000138">
    <property type="protein sequence ID" value="EDM74298.1"/>
    <property type="molecule type" value="Genomic_DNA"/>
</dbReference>
<evidence type="ECO:0000313" key="1">
    <source>
        <dbReference type="EMBL" id="EDM74298.1"/>
    </source>
</evidence>
<dbReference type="Proteomes" id="UP000005801">
    <property type="component" value="Unassembled WGS sequence"/>
</dbReference>
<evidence type="ECO:0000313" key="2">
    <source>
        <dbReference type="Proteomes" id="UP000005801"/>
    </source>
</evidence>
<name>A6GIL2_9BACT</name>
<reference evidence="1 2" key="1">
    <citation type="submission" date="2007-06" db="EMBL/GenBank/DDBJ databases">
        <authorList>
            <person name="Shimkets L."/>
            <person name="Ferriera S."/>
            <person name="Johnson J."/>
            <person name="Kravitz S."/>
            <person name="Beeson K."/>
            <person name="Sutton G."/>
            <person name="Rogers Y.-H."/>
            <person name="Friedman R."/>
            <person name="Frazier M."/>
            <person name="Venter J.C."/>
        </authorList>
    </citation>
    <scope>NUCLEOTIDE SEQUENCE [LARGE SCALE GENOMIC DNA]</scope>
    <source>
        <strain evidence="1 2">SIR-1</strain>
    </source>
</reference>
<accession>A6GIL2</accession>